<proteinExistence type="predicted"/>
<evidence type="ECO:0000313" key="3">
    <source>
        <dbReference type="EMBL" id="OQR78865.1"/>
    </source>
</evidence>
<keyword evidence="4" id="KW-1185">Reference proteome</keyword>
<dbReference type="Pfam" id="PF00646">
    <property type="entry name" value="F-box"/>
    <property type="match status" value="1"/>
</dbReference>
<dbReference type="Gene3D" id="3.80.10.10">
    <property type="entry name" value="Ribonuclease Inhibitor"/>
    <property type="match status" value="2"/>
</dbReference>
<reference evidence="3 4" key="1">
    <citation type="journal article" date="2017" name="Gigascience">
        <title>Draft genome of the honey bee ectoparasitic mite, Tropilaelaps mercedesae, is shaped by the parasitic life history.</title>
        <authorList>
            <person name="Dong X."/>
            <person name="Armstrong S.D."/>
            <person name="Xia D."/>
            <person name="Makepeace B.L."/>
            <person name="Darby A.C."/>
            <person name="Kadowaki T."/>
        </authorList>
    </citation>
    <scope>NUCLEOTIDE SEQUENCE [LARGE SCALE GENOMIC DNA]</scope>
    <source>
        <strain evidence="3">Wuxi-XJTLU</strain>
    </source>
</reference>
<dbReference type="AlphaFoldDB" id="A0A1V9XZF0"/>
<evidence type="ECO:0000259" key="2">
    <source>
        <dbReference type="PROSITE" id="PS50181"/>
    </source>
</evidence>
<dbReference type="PROSITE" id="PS50181">
    <property type="entry name" value="FBOX"/>
    <property type="match status" value="1"/>
</dbReference>
<sequence>MSSFTDLPNEILEKIAEHLDSTSLAAFAQVSTRCRDVLHRVVSSLRFDEWSADILALVRWHGCAVRSLDLSNSQATSGQLEAIIVRCTNLAELSVVNTRLTMRTVLSAVQLLRRLETVRFGLSTSNPSSNELAGAEFPLNDHLRRVYVEVPPEDGYYAYAIDFVNACTNIEWVHLFVVDSVLPPDFNYLHFLRRTRLGILAEERWSTLHTILVSSEARDSAQRLLTLVPRLFEFCPQQYRITMVSAIAEFKALVFERGLCNTILRVNRHEADEEVPTPEPRLLRHLPQSLAVCLETDALQKPVPAPGWGVPQGLAVSFHPTYLPVPFSRLTHLLTSHLTELNLTKSHWRFPETAWWQLIVAAPALQALAIPACFLPSIDAGGGQQGSLSSLRAANGGQGGSSSDAKRLRVTPSAGPELCVVTNALSELPLKQLHIRGDRCRSCITRDQRPKILGKLCELPRLESLTLVHVPLSGAFLDNLWSPTVMTLRLVSVGRPSNCEYLLGLSRFIQRCTSLRHLKLEHEKMPLHSTLLWAGLSQASGLSQLCLSSNTKERIDLAVVAKHLTRIRDSLRHLHVHGLTANHRQQLKKCLKSLFATSPEIPAPSDGGSVNPAAATSTTSPPQSRRTSCTVLVTSLSPFTPVHPGDIKYPLPGRSICFSGNFIGHVKPEGWEFH</sequence>
<gene>
    <name evidence="3" type="ORF">BIW11_06121</name>
</gene>
<name>A0A1V9XZF0_9ACAR</name>
<dbReference type="OrthoDB" id="10406762at2759"/>
<accession>A0A1V9XZF0</accession>
<evidence type="ECO:0000256" key="1">
    <source>
        <dbReference type="SAM" id="MobiDB-lite"/>
    </source>
</evidence>
<feature type="region of interest" description="Disordered" evidence="1">
    <location>
        <begin position="602"/>
        <end position="627"/>
    </location>
</feature>
<dbReference type="InParanoid" id="A0A1V9XZF0"/>
<dbReference type="EMBL" id="MNPL01001727">
    <property type="protein sequence ID" value="OQR78865.1"/>
    <property type="molecule type" value="Genomic_DNA"/>
</dbReference>
<feature type="compositionally biased region" description="Low complexity" evidence="1">
    <location>
        <begin position="612"/>
        <end position="624"/>
    </location>
</feature>
<evidence type="ECO:0000313" key="4">
    <source>
        <dbReference type="Proteomes" id="UP000192247"/>
    </source>
</evidence>
<organism evidence="3 4">
    <name type="scientific">Tropilaelaps mercedesae</name>
    <dbReference type="NCBI Taxonomy" id="418985"/>
    <lineage>
        <taxon>Eukaryota</taxon>
        <taxon>Metazoa</taxon>
        <taxon>Ecdysozoa</taxon>
        <taxon>Arthropoda</taxon>
        <taxon>Chelicerata</taxon>
        <taxon>Arachnida</taxon>
        <taxon>Acari</taxon>
        <taxon>Parasitiformes</taxon>
        <taxon>Mesostigmata</taxon>
        <taxon>Gamasina</taxon>
        <taxon>Dermanyssoidea</taxon>
        <taxon>Laelapidae</taxon>
        <taxon>Tropilaelaps</taxon>
    </lineage>
</organism>
<protein>
    <recommendedName>
        <fullName evidence="2">F-box domain-containing protein</fullName>
    </recommendedName>
</protein>
<feature type="domain" description="F-box" evidence="2">
    <location>
        <begin position="1"/>
        <end position="50"/>
    </location>
</feature>
<dbReference type="Proteomes" id="UP000192247">
    <property type="component" value="Unassembled WGS sequence"/>
</dbReference>
<comment type="caution">
    <text evidence="3">The sequence shown here is derived from an EMBL/GenBank/DDBJ whole genome shotgun (WGS) entry which is preliminary data.</text>
</comment>
<dbReference type="InterPro" id="IPR032675">
    <property type="entry name" value="LRR_dom_sf"/>
</dbReference>
<dbReference type="InterPro" id="IPR001810">
    <property type="entry name" value="F-box_dom"/>
</dbReference>
<dbReference type="SMART" id="SM00256">
    <property type="entry name" value="FBOX"/>
    <property type="match status" value="1"/>
</dbReference>
<dbReference type="SUPFAM" id="SSF52047">
    <property type="entry name" value="RNI-like"/>
    <property type="match status" value="1"/>
</dbReference>